<protein>
    <submittedName>
        <fullName evidence="3">Uncharacterized protein</fullName>
    </submittedName>
</protein>
<feature type="transmembrane region" description="Helical" evidence="2">
    <location>
        <begin position="42"/>
        <end position="64"/>
    </location>
</feature>
<feature type="region of interest" description="Disordered" evidence="1">
    <location>
        <begin position="1"/>
        <end position="24"/>
    </location>
</feature>
<organism evidence="3 4">
    <name type="scientific">Guyparkeria halophila</name>
    <dbReference type="NCBI Taxonomy" id="47960"/>
    <lineage>
        <taxon>Bacteria</taxon>
        <taxon>Pseudomonadati</taxon>
        <taxon>Pseudomonadota</taxon>
        <taxon>Gammaproteobacteria</taxon>
        <taxon>Chromatiales</taxon>
        <taxon>Thioalkalibacteraceae</taxon>
        <taxon>Guyparkeria</taxon>
    </lineage>
</organism>
<evidence type="ECO:0000256" key="1">
    <source>
        <dbReference type="SAM" id="MobiDB-lite"/>
    </source>
</evidence>
<keyword evidence="2" id="KW-1133">Transmembrane helix</keyword>
<proteinExistence type="predicted"/>
<feature type="transmembrane region" description="Helical" evidence="2">
    <location>
        <begin position="76"/>
        <end position="97"/>
    </location>
</feature>
<dbReference type="RefSeq" id="WP_136866427.1">
    <property type="nucleotide sequence ID" value="NZ_CP046415.1"/>
</dbReference>
<dbReference type="Proteomes" id="UP000427716">
    <property type="component" value="Chromosome"/>
</dbReference>
<evidence type="ECO:0000256" key="2">
    <source>
        <dbReference type="SAM" id="Phobius"/>
    </source>
</evidence>
<accession>A0A6I6D6H4</accession>
<reference evidence="3 4" key="1">
    <citation type="submission" date="2019-11" db="EMBL/GenBank/DDBJ databases">
        <authorList>
            <person name="Zhang J."/>
            <person name="Sun C."/>
        </authorList>
    </citation>
    <scope>NUCLEOTIDE SEQUENCE [LARGE SCALE GENOMIC DNA]</scope>
    <source>
        <strain evidence="4">sp2</strain>
    </source>
</reference>
<dbReference type="AlphaFoldDB" id="A0A6I6D6H4"/>
<keyword evidence="2" id="KW-0472">Membrane</keyword>
<keyword evidence="4" id="KW-1185">Reference proteome</keyword>
<evidence type="ECO:0000313" key="3">
    <source>
        <dbReference type="EMBL" id="QGT79094.1"/>
    </source>
</evidence>
<dbReference type="EMBL" id="CP046415">
    <property type="protein sequence ID" value="QGT79094.1"/>
    <property type="molecule type" value="Genomic_DNA"/>
</dbReference>
<evidence type="ECO:0000313" key="4">
    <source>
        <dbReference type="Proteomes" id="UP000427716"/>
    </source>
</evidence>
<keyword evidence="2" id="KW-0812">Transmembrane</keyword>
<gene>
    <name evidence="3" type="ORF">GM160_09465</name>
</gene>
<sequence length="100" mass="10633">MTDPSEKKPANPPEDEFEPGIGDPYRFEAPSRQPGFARLSKAMLVLGAILSTVGVVGGLGPIVFTSEEDKRQFMDLLMLAPAGVILMFAGITGWVIAGGR</sequence>
<dbReference type="KEGG" id="ghl:GM160_09465"/>
<name>A0A6I6D6H4_9GAMM</name>